<sequence length="135" mass="15752">MLKAINLGGKNIFFKKTTTLRNNGHCARFSGSKKFSVFVHFCSFFGFLKRKLQEIHKNQLFIHQKIAKNPENPNFQALTLVPIQTSFLVKKLLQPEDVLWINQYHHRVLFEVGRILLNEGKLEAWEWLGKACEPI</sequence>
<dbReference type="STRING" id="1611254.A0A2G5TA44"/>
<gene>
    <name evidence="2" type="primary">Cnig_chr_V.g17563</name>
    <name evidence="2" type="ORF">B9Z55_017563</name>
</gene>
<dbReference type="AlphaFoldDB" id="A0A2G5TA44"/>
<keyword evidence="3" id="KW-1185">Reference proteome</keyword>
<reference evidence="3" key="1">
    <citation type="submission" date="2017-10" db="EMBL/GenBank/DDBJ databases">
        <title>Rapid genome shrinkage in a self-fertile nematode reveals novel sperm competition proteins.</title>
        <authorList>
            <person name="Yin D."/>
            <person name="Schwarz E.M."/>
            <person name="Thomas C.G."/>
            <person name="Felde R.L."/>
            <person name="Korf I.F."/>
            <person name="Cutter A.D."/>
            <person name="Schartner C.M."/>
            <person name="Ralston E.J."/>
            <person name="Meyer B.J."/>
            <person name="Haag E.S."/>
        </authorList>
    </citation>
    <scope>NUCLEOTIDE SEQUENCE [LARGE SCALE GENOMIC DNA]</scope>
    <source>
        <strain evidence="3">JU1422</strain>
    </source>
</reference>
<dbReference type="InterPro" id="IPR050422">
    <property type="entry name" value="X-Pro_aminopeptidase_P"/>
</dbReference>
<evidence type="ECO:0000313" key="2">
    <source>
        <dbReference type="EMBL" id="PIC24108.1"/>
    </source>
</evidence>
<protein>
    <recommendedName>
        <fullName evidence="1">Peptidase M24 C-terminal domain-containing protein</fullName>
    </recommendedName>
</protein>
<accession>A0A2G5TA44</accession>
<dbReference type="InterPro" id="IPR036005">
    <property type="entry name" value="Creatinase/aminopeptidase-like"/>
</dbReference>
<dbReference type="PANTHER" id="PTHR43763:SF13">
    <property type="entry name" value="PROTEIN PID-5"/>
    <property type="match status" value="1"/>
</dbReference>
<comment type="caution">
    <text evidence="2">The sequence shown here is derived from an EMBL/GenBank/DDBJ whole genome shotgun (WGS) entry which is preliminary data.</text>
</comment>
<dbReference type="Gene3D" id="3.90.230.10">
    <property type="entry name" value="Creatinase/methionine aminopeptidase superfamily"/>
    <property type="match status" value="1"/>
</dbReference>
<dbReference type="Pfam" id="PF16188">
    <property type="entry name" value="Peptidase_M24_C"/>
    <property type="match status" value="1"/>
</dbReference>
<feature type="domain" description="Peptidase M24 C-terminal" evidence="1">
    <location>
        <begin position="74"/>
        <end position="135"/>
    </location>
</feature>
<evidence type="ECO:0000259" key="1">
    <source>
        <dbReference type="Pfam" id="PF16188"/>
    </source>
</evidence>
<dbReference type="Proteomes" id="UP000230233">
    <property type="component" value="Chromosome V"/>
</dbReference>
<organism evidence="2 3">
    <name type="scientific">Caenorhabditis nigoni</name>
    <dbReference type="NCBI Taxonomy" id="1611254"/>
    <lineage>
        <taxon>Eukaryota</taxon>
        <taxon>Metazoa</taxon>
        <taxon>Ecdysozoa</taxon>
        <taxon>Nematoda</taxon>
        <taxon>Chromadorea</taxon>
        <taxon>Rhabditida</taxon>
        <taxon>Rhabditina</taxon>
        <taxon>Rhabditomorpha</taxon>
        <taxon>Rhabditoidea</taxon>
        <taxon>Rhabditidae</taxon>
        <taxon>Peloderinae</taxon>
        <taxon>Caenorhabditis</taxon>
    </lineage>
</organism>
<evidence type="ECO:0000313" key="3">
    <source>
        <dbReference type="Proteomes" id="UP000230233"/>
    </source>
</evidence>
<dbReference type="EMBL" id="PDUG01000005">
    <property type="protein sequence ID" value="PIC24108.1"/>
    <property type="molecule type" value="Genomic_DNA"/>
</dbReference>
<dbReference type="InterPro" id="IPR032416">
    <property type="entry name" value="Peptidase_M24_C"/>
</dbReference>
<name>A0A2G5TA44_9PELO</name>
<proteinExistence type="predicted"/>
<dbReference type="PANTHER" id="PTHR43763">
    <property type="entry name" value="XAA-PRO AMINOPEPTIDASE 1"/>
    <property type="match status" value="1"/>
</dbReference>